<dbReference type="PROSITE" id="PS50801">
    <property type="entry name" value="STAS"/>
    <property type="match status" value="1"/>
</dbReference>
<keyword evidence="3" id="KW-1185">Reference proteome</keyword>
<reference evidence="2 3" key="1">
    <citation type="submission" date="2019-10" db="EMBL/GenBank/DDBJ databases">
        <title>Georgenia wutianyii sp. nov. and Georgenia yuyongxinii sp. nov. isolated from plateau pika (Ochotona curzoniae) in the Qinghai-Tibet plateau of China.</title>
        <authorList>
            <person name="Tian Z."/>
        </authorList>
    </citation>
    <scope>NUCLEOTIDE SEQUENCE [LARGE SCALE GENOMIC DNA]</scope>
    <source>
        <strain evidence="2 3">JCM 15130</strain>
    </source>
</reference>
<dbReference type="EMBL" id="WHPD01002806">
    <property type="protein sequence ID" value="MPV89592.1"/>
    <property type="molecule type" value="Genomic_DNA"/>
</dbReference>
<organism evidence="2 3">
    <name type="scientific">Georgenia ruanii</name>
    <dbReference type="NCBI Taxonomy" id="348442"/>
    <lineage>
        <taxon>Bacteria</taxon>
        <taxon>Bacillati</taxon>
        <taxon>Actinomycetota</taxon>
        <taxon>Actinomycetes</taxon>
        <taxon>Micrococcales</taxon>
        <taxon>Bogoriellaceae</taxon>
        <taxon>Georgenia</taxon>
    </lineage>
</organism>
<dbReference type="CDD" id="cd07043">
    <property type="entry name" value="STAS_anti-anti-sigma_factors"/>
    <property type="match status" value="1"/>
</dbReference>
<dbReference type="InterPro" id="IPR036513">
    <property type="entry name" value="STAS_dom_sf"/>
</dbReference>
<dbReference type="InterPro" id="IPR058548">
    <property type="entry name" value="MlaB-like_STAS"/>
</dbReference>
<evidence type="ECO:0000259" key="1">
    <source>
        <dbReference type="PROSITE" id="PS50801"/>
    </source>
</evidence>
<feature type="domain" description="STAS" evidence="1">
    <location>
        <begin position="15"/>
        <end position="133"/>
    </location>
</feature>
<protein>
    <submittedName>
        <fullName evidence="2">STAS domain-containing protein</fullName>
    </submittedName>
</protein>
<sequence length="139" mass="14471">MGEVALLTSPARTRLVLSGDADMSLTRELSEAIAEALALGLPVDIDVRNVTFIDSAVLGALGSFARRLAAPPRLIQPPEVVTFVLEITRMGEVLEILDHDPGFPETPAVVPPADAAVSPVDALPPVDAAVSPVDADTAR</sequence>
<dbReference type="AlphaFoldDB" id="A0A7J9UYQ7"/>
<dbReference type="Gene3D" id="3.30.750.24">
    <property type="entry name" value="STAS domain"/>
    <property type="match status" value="1"/>
</dbReference>
<dbReference type="InterPro" id="IPR002645">
    <property type="entry name" value="STAS_dom"/>
</dbReference>
<dbReference type="SUPFAM" id="SSF52091">
    <property type="entry name" value="SpoIIaa-like"/>
    <property type="match status" value="1"/>
</dbReference>
<comment type="caution">
    <text evidence="2">The sequence shown here is derived from an EMBL/GenBank/DDBJ whole genome shotgun (WGS) entry which is preliminary data.</text>
</comment>
<accession>A0A7J9UYQ7</accession>
<dbReference type="RefSeq" id="WP_193314530.1">
    <property type="nucleotide sequence ID" value="NZ_BAAAOT010000012.1"/>
</dbReference>
<evidence type="ECO:0000313" key="2">
    <source>
        <dbReference type="EMBL" id="MPV89592.1"/>
    </source>
</evidence>
<dbReference type="Pfam" id="PF13466">
    <property type="entry name" value="STAS_2"/>
    <property type="match status" value="1"/>
</dbReference>
<evidence type="ECO:0000313" key="3">
    <source>
        <dbReference type="Proteomes" id="UP000429644"/>
    </source>
</evidence>
<name>A0A7J9UYQ7_9MICO</name>
<gene>
    <name evidence="2" type="ORF">GB882_13015</name>
</gene>
<dbReference type="Proteomes" id="UP000429644">
    <property type="component" value="Unassembled WGS sequence"/>
</dbReference>
<proteinExistence type="predicted"/>